<sequence length="132" mass="15076">RVFRKRTLIEALFSNVFLFEDFNTDIISDDTLKDLISKIKELQPGILGDIQFEEKYTNSCQKQDDKKTADKIIEAAIEEIKSRETKSSGGHPGHPWTSDSLQDNISMTGSQPTTSMNMMQWQSMQCLHPSVY</sequence>
<evidence type="ECO:0000313" key="2">
    <source>
        <dbReference type="EMBL" id="KAK2720647.1"/>
    </source>
</evidence>
<gene>
    <name evidence="2" type="ORF">QYM36_004511</name>
</gene>
<reference evidence="2" key="1">
    <citation type="submission" date="2023-07" db="EMBL/GenBank/DDBJ databases">
        <title>Chromosome-level genome assembly of Artemia franciscana.</title>
        <authorList>
            <person name="Jo E."/>
        </authorList>
    </citation>
    <scope>NUCLEOTIDE SEQUENCE</scope>
    <source>
        <tissue evidence="2">Whole body</tissue>
    </source>
</reference>
<evidence type="ECO:0000313" key="3">
    <source>
        <dbReference type="Proteomes" id="UP001187531"/>
    </source>
</evidence>
<accession>A0AA88IH79</accession>
<dbReference type="AlphaFoldDB" id="A0AA88IH79"/>
<proteinExistence type="predicted"/>
<protein>
    <submittedName>
        <fullName evidence="2">Uncharacterized protein</fullName>
    </submittedName>
</protein>
<name>A0AA88IH79_ARTSF</name>
<comment type="caution">
    <text evidence="2">The sequence shown here is derived from an EMBL/GenBank/DDBJ whole genome shotgun (WGS) entry which is preliminary data.</text>
</comment>
<dbReference type="Proteomes" id="UP001187531">
    <property type="component" value="Unassembled WGS sequence"/>
</dbReference>
<evidence type="ECO:0000256" key="1">
    <source>
        <dbReference type="SAM" id="MobiDB-lite"/>
    </source>
</evidence>
<feature type="region of interest" description="Disordered" evidence="1">
    <location>
        <begin position="80"/>
        <end position="114"/>
    </location>
</feature>
<keyword evidence="3" id="KW-1185">Reference proteome</keyword>
<organism evidence="2 3">
    <name type="scientific">Artemia franciscana</name>
    <name type="common">Brine shrimp</name>
    <name type="synonym">Artemia sanfranciscana</name>
    <dbReference type="NCBI Taxonomy" id="6661"/>
    <lineage>
        <taxon>Eukaryota</taxon>
        <taxon>Metazoa</taxon>
        <taxon>Ecdysozoa</taxon>
        <taxon>Arthropoda</taxon>
        <taxon>Crustacea</taxon>
        <taxon>Branchiopoda</taxon>
        <taxon>Anostraca</taxon>
        <taxon>Artemiidae</taxon>
        <taxon>Artemia</taxon>
    </lineage>
</organism>
<feature type="non-terminal residue" evidence="2">
    <location>
        <position position="1"/>
    </location>
</feature>
<feature type="compositionally biased region" description="Polar residues" evidence="1">
    <location>
        <begin position="97"/>
        <end position="114"/>
    </location>
</feature>
<dbReference type="EMBL" id="JAVRJZ010000007">
    <property type="protein sequence ID" value="KAK2720647.1"/>
    <property type="molecule type" value="Genomic_DNA"/>
</dbReference>